<protein>
    <submittedName>
        <fullName evidence="2">DUF4253 domain-containing protein</fullName>
    </submittedName>
</protein>
<keyword evidence="3" id="KW-1185">Reference proteome</keyword>
<dbReference type="InterPro" id="IPR025349">
    <property type="entry name" value="DUF4253"/>
</dbReference>
<dbReference type="OrthoDB" id="7839592at2"/>
<feature type="domain" description="DUF4253" evidence="1">
    <location>
        <begin position="146"/>
        <end position="248"/>
    </location>
</feature>
<evidence type="ECO:0000259" key="1">
    <source>
        <dbReference type="Pfam" id="PF14062"/>
    </source>
</evidence>
<dbReference type="EMBL" id="VCKW01000242">
    <property type="protein sequence ID" value="TMQ91033.1"/>
    <property type="molecule type" value="Genomic_DNA"/>
</dbReference>
<dbReference type="AlphaFoldDB" id="A0A5C4J475"/>
<dbReference type="Proteomes" id="UP000309174">
    <property type="component" value="Unassembled WGS sequence"/>
</dbReference>
<accession>A0A5C4J475</accession>
<comment type="caution">
    <text evidence="2">The sequence shown here is derived from an EMBL/GenBank/DDBJ whole genome shotgun (WGS) entry which is preliminary data.</text>
</comment>
<organism evidence="2 3">
    <name type="scientific">Actinomadura soli</name>
    <dbReference type="NCBI Taxonomy" id="2508997"/>
    <lineage>
        <taxon>Bacteria</taxon>
        <taxon>Bacillati</taxon>
        <taxon>Actinomycetota</taxon>
        <taxon>Actinomycetes</taxon>
        <taxon>Streptosporangiales</taxon>
        <taxon>Thermomonosporaceae</taxon>
        <taxon>Actinomadura</taxon>
    </lineage>
</organism>
<sequence>MASRKLPQGRTVGRSGRQVWVSDRAIGEPTELWAQCQAEWGITGLYPVLFSWPLVEEGTWSLGGVATTDLDTDLEDAWRAERVRFEEFDHRFPDGDHGDLKPTFTGWPGLAHGVPADPALPGPEEAAASVVSRLLEEHHGLDDCHLVLAPVGRSADVPIVIGWQAETSLDRLCALLRSWEDRFGARVVVLQGSRMWVSVARPPVTTEHAAHIALEHFLTGTDTMREFTPFADYAAGLVGNHVWEFWWD</sequence>
<proteinExistence type="predicted"/>
<gene>
    <name evidence="2" type="ORF">ETD83_32795</name>
</gene>
<dbReference type="Pfam" id="PF14062">
    <property type="entry name" value="DUF4253"/>
    <property type="match status" value="1"/>
</dbReference>
<evidence type="ECO:0000313" key="2">
    <source>
        <dbReference type="EMBL" id="TMQ91033.1"/>
    </source>
</evidence>
<name>A0A5C4J475_9ACTN</name>
<reference evidence="2 3" key="1">
    <citation type="submission" date="2019-05" db="EMBL/GenBank/DDBJ databases">
        <title>Draft genome sequence of Actinomadura sp. 14C53.</title>
        <authorList>
            <person name="Saricaoglu S."/>
            <person name="Isik K."/>
        </authorList>
    </citation>
    <scope>NUCLEOTIDE SEQUENCE [LARGE SCALE GENOMIC DNA]</scope>
    <source>
        <strain evidence="2 3">14C53</strain>
    </source>
</reference>
<evidence type="ECO:0000313" key="3">
    <source>
        <dbReference type="Proteomes" id="UP000309174"/>
    </source>
</evidence>